<organism evidence="1 2">
    <name type="scientific">Mythimna loreyi</name>
    <dbReference type="NCBI Taxonomy" id="667449"/>
    <lineage>
        <taxon>Eukaryota</taxon>
        <taxon>Metazoa</taxon>
        <taxon>Ecdysozoa</taxon>
        <taxon>Arthropoda</taxon>
        <taxon>Hexapoda</taxon>
        <taxon>Insecta</taxon>
        <taxon>Pterygota</taxon>
        <taxon>Neoptera</taxon>
        <taxon>Endopterygota</taxon>
        <taxon>Lepidoptera</taxon>
        <taxon>Glossata</taxon>
        <taxon>Ditrysia</taxon>
        <taxon>Noctuoidea</taxon>
        <taxon>Noctuidae</taxon>
        <taxon>Noctuinae</taxon>
        <taxon>Hadenini</taxon>
        <taxon>Mythimna</taxon>
    </lineage>
</organism>
<keyword evidence="2" id="KW-1185">Reference proteome</keyword>
<comment type="caution">
    <text evidence="1">The sequence shown here is derived from an EMBL/GenBank/DDBJ whole genome shotgun (WGS) entry which is preliminary data.</text>
</comment>
<proteinExistence type="predicted"/>
<name>A0ACC2QGS8_9NEOP</name>
<sequence length="406" mass="47713">MKLEISTNNCERKNNYICPKELSNNLDDCISKIIEKTGFTKYNIEKKPVCTNGSNYFGLLYEIDIKGKTNEGDKELNLFVKTVVPGESDMEIISVSDFYNAELFIYKELAKLFEELQEKAKVPIDERFRMVKMYDESNTEVIIMENVSKKGFVSGHKTNVVSLEFAEIAITELAKFHALSFVIKDTLPDFFETKIKTRKTPYNVGKQFCDFKQSLIKILMNNIDEDMKARVEKLCERLPEEFARHFNDETVKRCLIHADYKPDNILTKFVDGVITQIIPIDYQHLQYGCPVIDFLFFIITSTDKQFRRAHMSHLKDLYHKTMTKFLEYFDIDVNSYYPRHEFEKDFKNKLDYGLVHALIFLPLLFASEDDVPDLTKQEKFLNFRVDNIYKDRIQGIIEDYIEWGII</sequence>
<evidence type="ECO:0000313" key="2">
    <source>
        <dbReference type="Proteomes" id="UP001231649"/>
    </source>
</evidence>
<gene>
    <name evidence="1" type="ORF">PYW08_013175</name>
</gene>
<accession>A0ACC2QGS8</accession>
<reference evidence="1" key="1">
    <citation type="submission" date="2023-03" db="EMBL/GenBank/DDBJ databases">
        <title>Chromosome-level genomes of two armyworms, Mythimna separata and Mythimna loreyi, provide insights into the biosynthesis and reception of sex pheromones.</title>
        <authorList>
            <person name="Zhao H."/>
        </authorList>
    </citation>
    <scope>NUCLEOTIDE SEQUENCE</scope>
    <source>
        <strain evidence="1">BeijingLab</strain>
    </source>
</reference>
<dbReference type="EMBL" id="CM056780">
    <property type="protein sequence ID" value="KAJ8715890.1"/>
    <property type="molecule type" value="Genomic_DNA"/>
</dbReference>
<evidence type="ECO:0000313" key="1">
    <source>
        <dbReference type="EMBL" id="KAJ8715890.1"/>
    </source>
</evidence>
<dbReference type="Proteomes" id="UP001231649">
    <property type="component" value="Chromosome 4"/>
</dbReference>
<protein>
    <submittedName>
        <fullName evidence="1">Uncharacterized protein</fullName>
    </submittedName>
</protein>